<evidence type="ECO:0000256" key="6">
    <source>
        <dbReference type="ARBA" id="ARBA00009320"/>
    </source>
</evidence>
<comment type="pathway">
    <text evidence="4">Amino-acid biosynthesis; L-valine biosynthesis; L-valine from pyruvate: step 4/4.</text>
</comment>
<dbReference type="AlphaFoldDB" id="A0A090ANT2"/>
<dbReference type="Pfam" id="PF01063">
    <property type="entry name" value="Aminotran_4"/>
    <property type="match status" value="1"/>
</dbReference>
<dbReference type="GO" id="GO:0008652">
    <property type="term" value="P:amino acid biosynthetic process"/>
    <property type="evidence" value="ECO:0007669"/>
    <property type="project" value="UniProtKB-ARBA"/>
</dbReference>
<comment type="catalytic activity">
    <reaction evidence="21">
        <text>L-leucine + 2-oxoglutarate = 4-methyl-2-oxopentanoate + L-glutamate</text>
        <dbReference type="Rhea" id="RHEA:18321"/>
        <dbReference type="ChEBI" id="CHEBI:16810"/>
        <dbReference type="ChEBI" id="CHEBI:17865"/>
        <dbReference type="ChEBI" id="CHEBI:29985"/>
        <dbReference type="ChEBI" id="CHEBI:57427"/>
        <dbReference type="EC" id="2.6.1.42"/>
    </reaction>
</comment>
<evidence type="ECO:0000256" key="13">
    <source>
        <dbReference type="ARBA" id="ARBA00030138"/>
    </source>
</evidence>
<proteinExistence type="inferred from homology"/>
<organism evidence="26 27">
    <name type="scientific">Thioploca ingrica</name>
    <dbReference type="NCBI Taxonomy" id="40754"/>
    <lineage>
        <taxon>Bacteria</taxon>
        <taxon>Pseudomonadati</taxon>
        <taxon>Pseudomonadota</taxon>
        <taxon>Gammaproteobacteria</taxon>
        <taxon>Thiotrichales</taxon>
        <taxon>Thiotrichaceae</taxon>
        <taxon>Thioploca</taxon>
    </lineage>
</organism>
<comment type="function">
    <text evidence="23">Involved in the biosynthesis of p-aminobenzoate (PABA), a precursor of tetrahydrofolate. Converts 4-amino-4-deoxychorismate into 4-aminobenzoate (PABA) and pyruvate.</text>
</comment>
<evidence type="ECO:0000256" key="16">
    <source>
        <dbReference type="ARBA" id="ARBA00035633"/>
    </source>
</evidence>
<keyword evidence="27" id="KW-1185">Reference proteome</keyword>
<comment type="subunit">
    <text evidence="7">Homodimer.</text>
</comment>
<dbReference type="InterPro" id="IPR036038">
    <property type="entry name" value="Aminotransferase-like"/>
</dbReference>
<evidence type="ECO:0000256" key="24">
    <source>
        <dbReference type="ARBA" id="ARBA00069174"/>
    </source>
</evidence>
<dbReference type="CDD" id="cd01558">
    <property type="entry name" value="D-AAT_like"/>
    <property type="match status" value="1"/>
</dbReference>
<dbReference type="GO" id="GO:0046416">
    <property type="term" value="P:D-amino acid metabolic process"/>
    <property type="evidence" value="ECO:0007669"/>
    <property type="project" value="InterPro"/>
</dbReference>
<dbReference type="GO" id="GO:0046656">
    <property type="term" value="P:folic acid biosynthetic process"/>
    <property type="evidence" value="ECO:0007669"/>
    <property type="project" value="UniProtKB-KW"/>
</dbReference>
<dbReference type="FunFam" id="3.20.10.10:FF:000002">
    <property type="entry name" value="D-alanine aminotransferase"/>
    <property type="match status" value="1"/>
</dbReference>
<dbReference type="PANTHER" id="PTHR42743:SF11">
    <property type="entry name" value="AMINODEOXYCHORISMATE LYASE"/>
    <property type="match status" value="1"/>
</dbReference>
<evidence type="ECO:0000256" key="18">
    <source>
        <dbReference type="ARBA" id="ARBA00047911"/>
    </source>
</evidence>
<dbReference type="STRING" id="40754.THII_3510"/>
<comment type="catalytic activity">
    <reaction evidence="18">
        <text>D-alanine + 2-oxoglutarate = D-glutamate + pyruvate</text>
        <dbReference type="Rhea" id="RHEA:15869"/>
        <dbReference type="ChEBI" id="CHEBI:15361"/>
        <dbReference type="ChEBI" id="CHEBI:16810"/>
        <dbReference type="ChEBI" id="CHEBI:29986"/>
        <dbReference type="ChEBI" id="CHEBI:57416"/>
        <dbReference type="EC" id="2.6.1.21"/>
    </reaction>
</comment>
<name>A0A090ANT2_9GAMM</name>
<dbReference type="EC" id="4.1.3.38" evidence="17"/>
<evidence type="ECO:0000256" key="7">
    <source>
        <dbReference type="ARBA" id="ARBA00011738"/>
    </source>
</evidence>
<dbReference type="HOGENOM" id="CLU_020844_4_1_6"/>
<comment type="similarity">
    <text evidence="6">Belongs to the class-IV pyridoxal-phosphate-dependent aminotransferase family.</text>
</comment>
<comment type="catalytic activity">
    <reaction evidence="20">
        <text>L-isoleucine + 2-oxoglutarate = (S)-3-methyl-2-oxopentanoate + L-glutamate</text>
        <dbReference type="Rhea" id="RHEA:24801"/>
        <dbReference type="ChEBI" id="CHEBI:16810"/>
        <dbReference type="ChEBI" id="CHEBI:29985"/>
        <dbReference type="ChEBI" id="CHEBI:35146"/>
        <dbReference type="ChEBI" id="CHEBI:58045"/>
        <dbReference type="EC" id="2.6.1.42"/>
    </reaction>
</comment>
<comment type="catalytic activity">
    <reaction evidence="19">
        <text>L-valine + 2-oxoglutarate = 3-methyl-2-oxobutanoate + L-glutamate</text>
        <dbReference type="Rhea" id="RHEA:24813"/>
        <dbReference type="ChEBI" id="CHEBI:11851"/>
        <dbReference type="ChEBI" id="CHEBI:16810"/>
        <dbReference type="ChEBI" id="CHEBI:29985"/>
        <dbReference type="ChEBI" id="CHEBI:57762"/>
        <dbReference type="EC" id="2.6.1.42"/>
    </reaction>
</comment>
<dbReference type="Proteomes" id="UP000031623">
    <property type="component" value="Chromosome"/>
</dbReference>
<dbReference type="EMBL" id="AP014633">
    <property type="protein sequence ID" value="BAP57807.1"/>
    <property type="molecule type" value="Genomic_DNA"/>
</dbReference>
<evidence type="ECO:0000256" key="17">
    <source>
        <dbReference type="ARBA" id="ARBA00035676"/>
    </source>
</evidence>
<comment type="pathway">
    <text evidence="16">Cofactor biosynthesis; tetrahydrofolate biosynthesis; 4-aminobenzoate from chorismate: step 2/2.</text>
</comment>
<dbReference type="GO" id="GO:0047810">
    <property type="term" value="F:D-alanine-2-oxoglutarate aminotransferase activity"/>
    <property type="evidence" value="ECO:0007669"/>
    <property type="project" value="UniProtKB-EC"/>
</dbReference>
<evidence type="ECO:0000256" key="4">
    <source>
        <dbReference type="ARBA" id="ARBA00004931"/>
    </source>
</evidence>
<evidence type="ECO:0000256" key="21">
    <source>
        <dbReference type="ARBA" id="ARBA00049229"/>
    </source>
</evidence>
<dbReference type="InterPro" id="IPR050571">
    <property type="entry name" value="Class-IV_PLP-Dep_Aminotrnsfr"/>
</dbReference>
<comment type="pathway">
    <text evidence="3">Amino-acid biosynthesis; L-isoleucine biosynthesis; L-isoleucine from 2-oxobutanoate: step 4/4.</text>
</comment>
<evidence type="ECO:0000256" key="11">
    <source>
        <dbReference type="ARBA" id="ARBA00022898"/>
    </source>
</evidence>
<dbReference type="SUPFAM" id="SSF56752">
    <property type="entry name" value="D-aminoacid aminotransferase-like PLP-dependent enzymes"/>
    <property type="match status" value="1"/>
</dbReference>
<dbReference type="GO" id="GO:0030170">
    <property type="term" value="F:pyridoxal phosphate binding"/>
    <property type="evidence" value="ECO:0007669"/>
    <property type="project" value="InterPro"/>
</dbReference>
<dbReference type="EC" id="2.6.1.42" evidence="9"/>
<dbReference type="KEGG" id="tig:THII_3510"/>
<dbReference type="Gene3D" id="3.30.470.10">
    <property type="match status" value="1"/>
</dbReference>
<comment type="function">
    <text evidence="2">Acts on leucine, isoleucine and valine.</text>
</comment>
<evidence type="ECO:0000256" key="9">
    <source>
        <dbReference type="ARBA" id="ARBA00013053"/>
    </source>
</evidence>
<comment type="cofactor">
    <cofactor evidence="1">
        <name>pyridoxal 5'-phosphate</name>
        <dbReference type="ChEBI" id="CHEBI:597326"/>
    </cofactor>
</comment>
<dbReference type="InterPro" id="IPR005784">
    <property type="entry name" value="D_amino_transT"/>
</dbReference>
<dbReference type="OrthoDB" id="21319at2"/>
<dbReference type="NCBIfam" id="TIGR01121">
    <property type="entry name" value="D_amino_aminoT"/>
    <property type="match status" value="1"/>
</dbReference>
<evidence type="ECO:0000256" key="23">
    <source>
        <dbReference type="ARBA" id="ARBA00054027"/>
    </source>
</evidence>
<evidence type="ECO:0000256" key="2">
    <source>
        <dbReference type="ARBA" id="ARBA00003109"/>
    </source>
</evidence>
<keyword evidence="11" id="KW-0663">Pyridoxal phosphate</keyword>
<dbReference type="GO" id="GO:0008696">
    <property type="term" value="F:4-amino-4-deoxychorismate lyase activity"/>
    <property type="evidence" value="ECO:0007669"/>
    <property type="project" value="UniProtKB-EC"/>
</dbReference>
<gene>
    <name evidence="26" type="ORF">THII_3510</name>
</gene>
<reference evidence="26 27" key="1">
    <citation type="journal article" date="2014" name="ISME J.">
        <title>Ecophysiology of Thioploca ingrica as revealed by the complete genome sequence supplemented with proteomic evidence.</title>
        <authorList>
            <person name="Kojima H."/>
            <person name="Ogura Y."/>
            <person name="Yamamoto N."/>
            <person name="Togashi T."/>
            <person name="Mori H."/>
            <person name="Watanabe T."/>
            <person name="Nemoto F."/>
            <person name="Kurokawa K."/>
            <person name="Hayashi T."/>
            <person name="Fukui M."/>
        </authorList>
    </citation>
    <scope>NUCLEOTIDE SEQUENCE [LARGE SCALE GENOMIC DNA]</scope>
</reference>
<evidence type="ECO:0000256" key="8">
    <source>
        <dbReference type="ARBA" id="ARBA00012874"/>
    </source>
</evidence>
<evidence type="ECO:0000313" key="26">
    <source>
        <dbReference type="EMBL" id="BAP57807.1"/>
    </source>
</evidence>
<evidence type="ECO:0000256" key="15">
    <source>
        <dbReference type="ARBA" id="ARBA00033391"/>
    </source>
</evidence>
<comment type="catalytic activity">
    <reaction evidence="22">
        <text>4-amino-4-deoxychorismate = 4-aminobenzoate + pyruvate + H(+)</text>
        <dbReference type="Rhea" id="RHEA:16201"/>
        <dbReference type="ChEBI" id="CHEBI:15361"/>
        <dbReference type="ChEBI" id="CHEBI:15378"/>
        <dbReference type="ChEBI" id="CHEBI:17836"/>
        <dbReference type="ChEBI" id="CHEBI:58406"/>
        <dbReference type="EC" id="4.1.3.38"/>
    </reaction>
</comment>
<dbReference type="InterPro" id="IPR001544">
    <property type="entry name" value="Aminotrans_IV"/>
</dbReference>
<evidence type="ECO:0000256" key="14">
    <source>
        <dbReference type="ARBA" id="ARBA00033316"/>
    </source>
</evidence>
<evidence type="ECO:0000256" key="19">
    <source>
        <dbReference type="ARBA" id="ARBA00048212"/>
    </source>
</evidence>
<keyword evidence="12" id="KW-0289">Folate biosynthesis</keyword>
<dbReference type="InterPro" id="IPR043132">
    <property type="entry name" value="BCAT-like_C"/>
</dbReference>
<dbReference type="InterPro" id="IPR043131">
    <property type="entry name" value="BCAT-like_N"/>
</dbReference>
<evidence type="ECO:0000256" key="25">
    <source>
        <dbReference type="ARBA" id="ARBA00080135"/>
    </source>
</evidence>
<dbReference type="PANTHER" id="PTHR42743">
    <property type="entry name" value="AMINO-ACID AMINOTRANSFERASE"/>
    <property type="match status" value="1"/>
</dbReference>
<evidence type="ECO:0000256" key="1">
    <source>
        <dbReference type="ARBA" id="ARBA00001933"/>
    </source>
</evidence>
<sequence>MIVYLNGEFLPVESAKISVLDRGFIFGDGVYEVLPVYNGHLFRLAEHLQRLENSLQAIRLANPLSRQQWSDLLTQLVAHNHGGDQSIYLQVTRGPAKREHNFPHLIQPTVFMMSEAIQAQPPSPGVKAITCPDIRWQRCDIKAVALLANVLLRQQAVDVGAVEAILIRDGYVMEGAASNVFVVIDGITMTPPKSRYILPGITRDLILEVMQANQLPYQEVAITEAQLRSAVEIWVTSSVREILPITTLDEQTVGSGKPGPIWSQVWQLYQNYKQQLRSHG</sequence>
<evidence type="ECO:0000313" key="27">
    <source>
        <dbReference type="Proteomes" id="UP000031623"/>
    </source>
</evidence>
<comment type="pathway">
    <text evidence="5">Amino-acid biosynthesis; L-leucine biosynthesis; L-leucine from 3-methyl-2-oxobutanoate: step 4/4.</text>
</comment>
<evidence type="ECO:0000256" key="10">
    <source>
        <dbReference type="ARBA" id="ARBA00021779"/>
    </source>
</evidence>
<evidence type="ECO:0000256" key="3">
    <source>
        <dbReference type="ARBA" id="ARBA00004824"/>
    </source>
</evidence>
<dbReference type="GO" id="GO:0005829">
    <property type="term" value="C:cytosol"/>
    <property type="evidence" value="ECO:0007669"/>
    <property type="project" value="TreeGrafter"/>
</dbReference>
<evidence type="ECO:0000256" key="12">
    <source>
        <dbReference type="ARBA" id="ARBA00022909"/>
    </source>
</evidence>
<evidence type="ECO:0000256" key="5">
    <source>
        <dbReference type="ARBA" id="ARBA00005072"/>
    </source>
</evidence>
<evidence type="ECO:0000256" key="22">
    <source>
        <dbReference type="ARBA" id="ARBA00049529"/>
    </source>
</evidence>
<dbReference type="GO" id="GO:0004084">
    <property type="term" value="F:branched-chain-amino-acid transaminase activity"/>
    <property type="evidence" value="ECO:0007669"/>
    <property type="project" value="UniProtKB-EC"/>
</dbReference>
<dbReference type="Gene3D" id="3.20.10.10">
    <property type="entry name" value="D-amino Acid Aminotransferase, subunit A, domain 2"/>
    <property type="match status" value="1"/>
</dbReference>
<protein>
    <recommendedName>
        <fullName evidence="24">Aminodeoxychorismate lyase</fullName>
        <ecNumber evidence="8">2.6.1.21</ecNumber>
        <ecNumber evidence="9">2.6.1.42</ecNumber>
        <ecNumber evidence="17">4.1.3.38</ecNumber>
    </recommendedName>
    <alternativeName>
        <fullName evidence="25">4-amino-4-deoxychorismate lyase</fullName>
    </alternativeName>
    <alternativeName>
        <fullName evidence="10">D-alanine aminotransferase</fullName>
    </alternativeName>
    <alternativeName>
        <fullName evidence="15">D-amino acid aminotransferase</fullName>
    </alternativeName>
    <alternativeName>
        <fullName evidence="13">D-amino acid transaminase</fullName>
    </alternativeName>
    <alternativeName>
        <fullName evidence="14">D-aspartate aminotransferase</fullName>
    </alternativeName>
</protein>
<evidence type="ECO:0000256" key="20">
    <source>
        <dbReference type="ARBA" id="ARBA00048798"/>
    </source>
</evidence>
<dbReference type="EC" id="2.6.1.21" evidence="8"/>
<accession>A0A090ANT2</accession>